<dbReference type="Proteomes" id="UP001144978">
    <property type="component" value="Unassembled WGS sequence"/>
</dbReference>
<evidence type="ECO:0000313" key="1">
    <source>
        <dbReference type="EMBL" id="KAJ2986363.1"/>
    </source>
</evidence>
<protein>
    <submittedName>
        <fullName evidence="1">Uncharacterized protein</fullName>
    </submittedName>
</protein>
<organism evidence="1 2">
    <name type="scientific">Trametes sanguinea</name>
    <dbReference type="NCBI Taxonomy" id="158606"/>
    <lineage>
        <taxon>Eukaryota</taxon>
        <taxon>Fungi</taxon>
        <taxon>Dikarya</taxon>
        <taxon>Basidiomycota</taxon>
        <taxon>Agaricomycotina</taxon>
        <taxon>Agaricomycetes</taxon>
        <taxon>Polyporales</taxon>
        <taxon>Polyporaceae</taxon>
        <taxon>Trametes</taxon>
    </lineage>
</organism>
<name>A0ACC1P535_9APHY</name>
<evidence type="ECO:0000313" key="2">
    <source>
        <dbReference type="Proteomes" id="UP001144978"/>
    </source>
</evidence>
<comment type="caution">
    <text evidence="1">The sequence shown here is derived from an EMBL/GenBank/DDBJ whole genome shotgun (WGS) entry which is preliminary data.</text>
</comment>
<gene>
    <name evidence="1" type="ORF">NUW54_g9798</name>
</gene>
<accession>A0ACC1P535</accession>
<dbReference type="EMBL" id="JANSHE010003369">
    <property type="protein sequence ID" value="KAJ2986363.1"/>
    <property type="molecule type" value="Genomic_DNA"/>
</dbReference>
<keyword evidence="2" id="KW-1185">Reference proteome</keyword>
<proteinExistence type="predicted"/>
<reference evidence="1" key="1">
    <citation type="submission" date="2022-08" db="EMBL/GenBank/DDBJ databases">
        <title>Genome Sequence of Pycnoporus sanguineus.</title>
        <authorList>
            <person name="Buettner E."/>
        </authorList>
    </citation>
    <scope>NUCLEOTIDE SEQUENCE</scope>
    <source>
        <strain evidence="1">CG-C14</strain>
    </source>
</reference>
<sequence length="285" mass="31115">MAQSPRVDSSTADVSRVIEDLKTKKAWFEANQARVTAENKAKAEAEIRRILGKSADQTEAPTPTANDIAPPNGGAELPAEPAPTPASTDLPSTAVPVDTVEQKLETGSSVIGGLYWLDPTYSVIVVAHASVYARANERTNFVVSQLSSYIFFPGKRRDTFFGNDRWRRTKRSNRTFKMNAERTYVNTAAASSKGASKRYWQRASASAKTTEQAPISIYQQHRLPIFHDSALTGSFSFSGSLPAARDAEGESSEEAEPSEEELEEIKKAIAELKDDRTSEPATLNA</sequence>